<dbReference type="EMBL" id="JACRIW010000075">
    <property type="protein sequence ID" value="MBI5169951.1"/>
    <property type="molecule type" value="Genomic_DNA"/>
</dbReference>
<dbReference type="GO" id="GO:0020037">
    <property type="term" value="F:heme binding"/>
    <property type="evidence" value="ECO:0007669"/>
    <property type="project" value="InterPro"/>
</dbReference>
<keyword evidence="5" id="KW-0574">Periplasm</keyword>
<organism evidence="12 13">
    <name type="scientific">Eiseniibacteriota bacterium</name>
    <dbReference type="NCBI Taxonomy" id="2212470"/>
    <lineage>
        <taxon>Bacteria</taxon>
        <taxon>Candidatus Eiseniibacteriota</taxon>
    </lineage>
</organism>
<evidence type="ECO:0000256" key="9">
    <source>
        <dbReference type="PIRSR" id="PIRSR000005-2"/>
    </source>
</evidence>
<keyword evidence="2" id="KW-0813">Transport</keyword>
<evidence type="ECO:0000259" key="11">
    <source>
        <dbReference type="PROSITE" id="PS51007"/>
    </source>
</evidence>
<dbReference type="PANTHER" id="PTHR33751">
    <property type="entry name" value="CBB3-TYPE CYTOCHROME C OXIDASE SUBUNIT FIXP"/>
    <property type="match status" value="1"/>
</dbReference>
<feature type="binding site" description="axial binding residue" evidence="9">
    <location>
        <position position="91"/>
    </location>
    <ligand>
        <name>heme c</name>
        <dbReference type="ChEBI" id="CHEBI:61717"/>
        <label>1</label>
    </ligand>
    <ligandPart>
        <name>Fe</name>
        <dbReference type="ChEBI" id="CHEBI:18248"/>
    </ligandPart>
</feature>
<gene>
    <name evidence="12" type="ORF">HZA61_10715</name>
</gene>
<dbReference type="GO" id="GO:0009055">
    <property type="term" value="F:electron transfer activity"/>
    <property type="evidence" value="ECO:0007669"/>
    <property type="project" value="InterPro"/>
</dbReference>
<feature type="binding site" description="covalent" evidence="8">
    <location>
        <position position="142"/>
    </location>
    <ligand>
        <name>heme c</name>
        <dbReference type="ChEBI" id="CHEBI:61717"/>
        <label>2</label>
    </ligand>
</feature>
<comment type="PTM">
    <text evidence="8">Binds 2 heme c groups covalently per subunit.</text>
</comment>
<dbReference type="Proteomes" id="UP000696931">
    <property type="component" value="Unassembled WGS sequence"/>
</dbReference>
<keyword evidence="3 8" id="KW-0349">Heme</keyword>
<evidence type="ECO:0000313" key="13">
    <source>
        <dbReference type="Proteomes" id="UP000696931"/>
    </source>
</evidence>
<reference evidence="12" key="1">
    <citation type="submission" date="2020-07" db="EMBL/GenBank/DDBJ databases">
        <title>Huge and variable diversity of episymbiotic CPR bacteria and DPANN archaea in groundwater ecosystems.</title>
        <authorList>
            <person name="He C.Y."/>
            <person name="Keren R."/>
            <person name="Whittaker M."/>
            <person name="Farag I.F."/>
            <person name="Doudna J."/>
            <person name="Cate J.H.D."/>
            <person name="Banfield J.F."/>
        </authorList>
    </citation>
    <scope>NUCLEOTIDE SEQUENCE</scope>
    <source>
        <strain evidence="12">NC_groundwater_1813_Pr3_B-0.1um_71_17</strain>
    </source>
</reference>
<dbReference type="InterPro" id="IPR009056">
    <property type="entry name" value="Cyt_c-like_dom"/>
</dbReference>
<evidence type="ECO:0000256" key="5">
    <source>
        <dbReference type="ARBA" id="ARBA00022764"/>
    </source>
</evidence>
<evidence type="ECO:0000256" key="1">
    <source>
        <dbReference type="ARBA" id="ARBA00004418"/>
    </source>
</evidence>
<feature type="binding site" description="axial binding residue" evidence="9">
    <location>
        <position position="44"/>
    </location>
    <ligand>
        <name>heme c</name>
        <dbReference type="ChEBI" id="CHEBI:61717"/>
        <label>1</label>
    </ligand>
    <ligandPart>
        <name>Fe</name>
        <dbReference type="ChEBI" id="CHEBI:18248"/>
    </ligandPart>
</feature>
<accession>A0A933SCE0</accession>
<evidence type="ECO:0000256" key="3">
    <source>
        <dbReference type="ARBA" id="ARBA00022617"/>
    </source>
</evidence>
<evidence type="ECO:0000313" key="12">
    <source>
        <dbReference type="EMBL" id="MBI5169951.1"/>
    </source>
</evidence>
<protein>
    <submittedName>
        <fullName evidence="12">C-type cytochrome</fullName>
    </submittedName>
</protein>
<feature type="binding site" description="covalent" evidence="8">
    <location>
        <position position="139"/>
    </location>
    <ligand>
        <name>heme c</name>
        <dbReference type="ChEBI" id="CHEBI:61717"/>
        <label>2</label>
    </ligand>
</feature>
<dbReference type="Gene3D" id="1.10.760.10">
    <property type="entry name" value="Cytochrome c-like domain"/>
    <property type="match status" value="2"/>
</dbReference>
<dbReference type="GO" id="GO:0005506">
    <property type="term" value="F:iron ion binding"/>
    <property type="evidence" value="ECO:0007669"/>
    <property type="project" value="InterPro"/>
</dbReference>
<dbReference type="PANTHER" id="PTHR33751:SF9">
    <property type="entry name" value="CYTOCHROME C4"/>
    <property type="match status" value="1"/>
</dbReference>
<dbReference type="AlphaFoldDB" id="A0A933SCE0"/>
<feature type="domain" description="Cytochrome c" evidence="11">
    <location>
        <begin position="28"/>
        <end position="115"/>
    </location>
</feature>
<dbReference type="InterPro" id="IPR050597">
    <property type="entry name" value="Cytochrome_c_Oxidase_Subunit"/>
</dbReference>
<keyword evidence="7 9" id="KW-0408">Iron</keyword>
<keyword evidence="6" id="KW-0249">Electron transport</keyword>
<dbReference type="InterPro" id="IPR024167">
    <property type="entry name" value="Cytochrome_c4-like"/>
</dbReference>
<dbReference type="GO" id="GO:0042597">
    <property type="term" value="C:periplasmic space"/>
    <property type="evidence" value="ECO:0007669"/>
    <property type="project" value="UniProtKB-SubCell"/>
</dbReference>
<feature type="binding site" description="axial binding residue" evidence="9">
    <location>
        <position position="143"/>
    </location>
    <ligand>
        <name>heme c</name>
        <dbReference type="ChEBI" id="CHEBI:61717"/>
        <label>2</label>
    </ligand>
    <ligandPart>
        <name>Fe</name>
        <dbReference type="ChEBI" id="CHEBI:18248"/>
    </ligandPart>
</feature>
<evidence type="ECO:0000256" key="7">
    <source>
        <dbReference type="ARBA" id="ARBA00023004"/>
    </source>
</evidence>
<dbReference type="Pfam" id="PF00034">
    <property type="entry name" value="Cytochrom_C"/>
    <property type="match status" value="2"/>
</dbReference>
<evidence type="ECO:0000256" key="2">
    <source>
        <dbReference type="ARBA" id="ARBA00022448"/>
    </source>
</evidence>
<comment type="caution">
    <text evidence="12">The sequence shown here is derived from an EMBL/GenBank/DDBJ whole genome shotgun (WGS) entry which is preliminary data.</text>
</comment>
<feature type="signal peptide" evidence="10">
    <location>
        <begin position="1"/>
        <end position="27"/>
    </location>
</feature>
<dbReference type="InterPro" id="IPR036909">
    <property type="entry name" value="Cyt_c-like_dom_sf"/>
</dbReference>
<feature type="binding site" description="covalent" evidence="8">
    <location>
        <position position="43"/>
    </location>
    <ligand>
        <name>heme c</name>
        <dbReference type="ChEBI" id="CHEBI:61717"/>
        <label>1</label>
    </ligand>
</feature>
<dbReference type="PIRSF" id="PIRSF000005">
    <property type="entry name" value="Cytochrome_c4"/>
    <property type="match status" value="1"/>
</dbReference>
<keyword evidence="10" id="KW-0732">Signal</keyword>
<dbReference type="PROSITE" id="PS51257">
    <property type="entry name" value="PROKAR_LIPOPROTEIN"/>
    <property type="match status" value="1"/>
</dbReference>
<evidence type="ECO:0000256" key="4">
    <source>
        <dbReference type="ARBA" id="ARBA00022723"/>
    </source>
</evidence>
<dbReference type="PROSITE" id="PS51007">
    <property type="entry name" value="CYTC"/>
    <property type="match status" value="2"/>
</dbReference>
<keyword evidence="4 9" id="KW-0479">Metal-binding</keyword>
<feature type="binding site" description="covalent" evidence="8">
    <location>
        <position position="40"/>
    </location>
    <ligand>
        <name>heme c</name>
        <dbReference type="ChEBI" id="CHEBI:61717"/>
        <label>1</label>
    </ligand>
</feature>
<name>A0A933SCE0_UNCEI</name>
<sequence>MLKKAYIGLLAVAALAAVLAGCGTAPATGAAQGKLVFNTCVPCHGENGGGNARLRAPAIAGLPEWYLVRQLQNFQKDVRGAQRDDMEGHRMRPMARSLYHPGDLEGVAKYVAGLPIVPQAQTMTEGDKAAGETTYTSVCIACHAADGKGMEAVGSPRIAGQADWYLYLQLQKFHSGMRGTHPEDTYGAQMRAMALTLADSTAMKDVVAYIRSIPVK</sequence>
<comment type="subcellular location">
    <subcellularLocation>
        <location evidence="1">Periplasm</location>
    </subcellularLocation>
</comment>
<dbReference type="SUPFAM" id="SSF46626">
    <property type="entry name" value="Cytochrome c"/>
    <property type="match status" value="2"/>
</dbReference>
<feature type="domain" description="Cytochrome c" evidence="11">
    <location>
        <begin position="126"/>
        <end position="214"/>
    </location>
</feature>
<evidence type="ECO:0000256" key="8">
    <source>
        <dbReference type="PIRSR" id="PIRSR000005-1"/>
    </source>
</evidence>
<proteinExistence type="predicted"/>
<feature type="binding site" description="axial binding residue" evidence="9">
    <location>
        <position position="190"/>
    </location>
    <ligand>
        <name>heme c</name>
        <dbReference type="ChEBI" id="CHEBI:61717"/>
        <label>2</label>
    </ligand>
    <ligandPart>
        <name>Fe</name>
        <dbReference type="ChEBI" id="CHEBI:18248"/>
    </ligandPart>
</feature>
<feature type="chain" id="PRO_5037367095" evidence="10">
    <location>
        <begin position="28"/>
        <end position="216"/>
    </location>
</feature>
<evidence type="ECO:0000256" key="10">
    <source>
        <dbReference type="SAM" id="SignalP"/>
    </source>
</evidence>
<evidence type="ECO:0000256" key="6">
    <source>
        <dbReference type="ARBA" id="ARBA00022982"/>
    </source>
</evidence>